<keyword evidence="2" id="KW-1185">Reference proteome</keyword>
<dbReference type="Proteomes" id="UP001500994">
    <property type="component" value="Unassembled WGS sequence"/>
</dbReference>
<proteinExistence type="predicted"/>
<name>A0ABP6FCH4_9ACTN</name>
<reference evidence="2" key="1">
    <citation type="journal article" date="2019" name="Int. J. Syst. Evol. Microbiol.">
        <title>The Global Catalogue of Microorganisms (GCM) 10K type strain sequencing project: providing services to taxonomists for standard genome sequencing and annotation.</title>
        <authorList>
            <consortium name="The Broad Institute Genomics Platform"/>
            <consortium name="The Broad Institute Genome Sequencing Center for Infectious Disease"/>
            <person name="Wu L."/>
            <person name="Ma J."/>
        </authorList>
    </citation>
    <scope>NUCLEOTIDE SEQUENCE [LARGE SCALE GENOMIC DNA]</scope>
    <source>
        <strain evidence="2">JCM 16374</strain>
    </source>
</reference>
<protein>
    <submittedName>
        <fullName evidence="1">Uncharacterized protein</fullName>
    </submittedName>
</protein>
<comment type="caution">
    <text evidence="1">The sequence shown here is derived from an EMBL/GenBank/DDBJ whole genome shotgun (WGS) entry which is preliminary data.</text>
</comment>
<organism evidence="1 2">
    <name type="scientific">Streptomyces lunalinharesii</name>
    <dbReference type="NCBI Taxonomy" id="333384"/>
    <lineage>
        <taxon>Bacteria</taxon>
        <taxon>Bacillati</taxon>
        <taxon>Actinomycetota</taxon>
        <taxon>Actinomycetes</taxon>
        <taxon>Kitasatosporales</taxon>
        <taxon>Streptomycetaceae</taxon>
        <taxon>Streptomyces</taxon>
    </lineage>
</organism>
<accession>A0ABP6FCH4</accession>
<gene>
    <name evidence="1" type="ORF">GCM10009864_74330</name>
</gene>
<dbReference type="EMBL" id="BAAARK010000048">
    <property type="protein sequence ID" value="GAA2689498.1"/>
    <property type="molecule type" value="Genomic_DNA"/>
</dbReference>
<sequence length="137" mass="13384">MLLLRGHAVNSGLGGEGDDGEAAIGGGGLTSQEPVHGLAYTGAFALVLGSCEVLGRLGGGVVGVGHGAEPVGVEPEAIAQGAGCGAGELVDLVSAFAELTCVRVGVDSVAAALLAGLLPRRGRIWNPQVGAAPDDYE</sequence>
<evidence type="ECO:0000313" key="2">
    <source>
        <dbReference type="Proteomes" id="UP001500994"/>
    </source>
</evidence>
<evidence type="ECO:0000313" key="1">
    <source>
        <dbReference type="EMBL" id="GAA2689498.1"/>
    </source>
</evidence>